<dbReference type="AlphaFoldDB" id="A0A174IHW7"/>
<name>A0A174IHW7_9BACE</name>
<dbReference type="GeneID" id="69588504"/>
<dbReference type="Proteomes" id="UP000095606">
    <property type="component" value="Unassembled WGS sequence"/>
</dbReference>
<evidence type="ECO:0000313" key="1">
    <source>
        <dbReference type="EMBL" id="CUO86813.1"/>
    </source>
</evidence>
<protein>
    <submittedName>
        <fullName evidence="1">Uncharacterized protein</fullName>
    </submittedName>
</protein>
<sequence length="312" mass="37115">MNKNPFILIPLSLLRGMIYEKEAINDMYDIGIFCTSRKIDIIESNALKDFVYCIYRSIEELPDKLLQEYDKMDKFPYDEDYNGFDNENFAPELEIEYLNDYSKENPSFYDLVLEWYRVRQVFYMLNLKTNTVKYTLSTVEKYKMRYDLNKCSFVLLNGEVMSNLYKLKDTMTADDRAMWAMYMGISSIIGDKDFAQTTSEMIKCRMFGAINQEELELLLKDETLKRVYDKYTTKRQYNKLLNIIQDRNMVTEIGLNRRTYVSTKMKNVNELVDAISAKRIDSERKRVRDEEKANARKKYYSLFQGNKKLKVG</sequence>
<gene>
    <name evidence="1" type="ORF">ERS852461_01331</name>
</gene>
<reference evidence="1 2" key="1">
    <citation type="submission" date="2015-09" db="EMBL/GenBank/DDBJ databases">
        <authorList>
            <consortium name="Pathogen Informatics"/>
        </authorList>
    </citation>
    <scope>NUCLEOTIDE SEQUENCE [LARGE SCALE GENOMIC DNA]</scope>
    <source>
        <strain evidence="1 2">2789STDY5834846</strain>
    </source>
</reference>
<proteinExistence type="predicted"/>
<dbReference type="EMBL" id="CZAE01000004">
    <property type="protein sequence ID" value="CUO86813.1"/>
    <property type="molecule type" value="Genomic_DNA"/>
</dbReference>
<dbReference type="RefSeq" id="WP_055269132.1">
    <property type="nucleotide sequence ID" value="NZ_CAXKYA010000002.1"/>
</dbReference>
<evidence type="ECO:0000313" key="2">
    <source>
        <dbReference type="Proteomes" id="UP000095606"/>
    </source>
</evidence>
<organism evidence="1 2">
    <name type="scientific">Bacteroides faecis</name>
    <dbReference type="NCBI Taxonomy" id="674529"/>
    <lineage>
        <taxon>Bacteria</taxon>
        <taxon>Pseudomonadati</taxon>
        <taxon>Bacteroidota</taxon>
        <taxon>Bacteroidia</taxon>
        <taxon>Bacteroidales</taxon>
        <taxon>Bacteroidaceae</taxon>
        <taxon>Bacteroides</taxon>
    </lineage>
</organism>
<accession>A0A174IHW7</accession>